<reference evidence="1 2" key="1">
    <citation type="submission" date="2017-02" db="EMBL/GenBank/DDBJ databases">
        <title>Complete genome sequence of the cold-active Pseudoalteromonas aliena strain EH1 isolated from Arctic seawater.</title>
        <authorList>
            <person name="Kim E."/>
            <person name="Heo E."/>
            <person name="Kim H."/>
            <person name="Kim D."/>
        </authorList>
    </citation>
    <scope>NUCLEOTIDE SEQUENCE [LARGE SCALE GENOMIC DNA]</scope>
    <source>
        <strain evidence="1 2">EH1</strain>
    </source>
</reference>
<organism evidence="1 2">
    <name type="scientific">Pseudoalteromonas aliena</name>
    <dbReference type="NCBI Taxonomy" id="247523"/>
    <lineage>
        <taxon>Bacteria</taxon>
        <taxon>Pseudomonadati</taxon>
        <taxon>Pseudomonadota</taxon>
        <taxon>Gammaproteobacteria</taxon>
        <taxon>Alteromonadales</taxon>
        <taxon>Pseudoalteromonadaceae</taxon>
        <taxon>Pseudoalteromonas</taxon>
    </lineage>
</organism>
<dbReference type="InterPro" id="IPR038712">
    <property type="entry name" value="PixA-like_sf"/>
</dbReference>
<dbReference type="EMBL" id="CP019628">
    <property type="protein sequence ID" value="AQP98768.1"/>
    <property type="molecule type" value="Genomic_DNA"/>
</dbReference>
<dbReference type="AlphaFoldDB" id="A0A1Q2GUG6"/>
<evidence type="ECO:0008006" key="3">
    <source>
        <dbReference type="Google" id="ProtNLM"/>
    </source>
</evidence>
<dbReference type="Pfam" id="PF12306">
    <property type="entry name" value="PixA"/>
    <property type="match status" value="1"/>
</dbReference>
<dbReference type="KEGG" id="paln:B0W48_02505"/>
<dbReference type="Gene3D" id="2.60.40.3910">
    <property type="entry name" value="Inclusion body protein"/>
    <property type="match status" value="1"/>
</dbReference>
<gene>
    <name evidence="1" type="ORF">B0W48_02505</name>
</gene>
<evidence type="ECO:0000313" key="2">
    <source>
        <dbReference type="Proteomes" id="UP000188243"/>
    </source>
</evidence>
<dbReference type="RefSeq" id="WP_077535491.1">
    <property type="nucleotide sequence ID" value="NZ_CP019628.1"/>
</dbReference>
<accession>A0A1Q2GUG6</accession>
<evidence type="ECO:0000313" key="1">
    <source>
        <dbReference type="EMBL" id="AQP98768.1"/>
    </source>
</evidence>
<name>A0A1Q2GUG6_9GAMM</name>
<dbReference type="Proteomes" id="UP000188243">
    <property type="component" value="Chromosome"/>
</dbReference>
<protein>
    <recommendedName>
        <fullName evidence="3">Inclusion body protein</fullName>
    </recommendedName>
</protein>
<sequence length="181" mass="20314">MNVISIILNVDQEKIYEYWLKKGKPSSIAMKPADLLKYLYMVSETGSTFTGHATSDLIIEAKPGDEVRWYETPIQPSAAYSICIKDIITHGNWAKYVVNQGGDFVQSRTEQTLRAYYIDKELRANSASMDYSSAKIIEAEKIGTLPATITYDFNLSLVEMVNGIPTLRCTLTFDPGIKILN</sequence>
<dbReference type="InterPro" id="IPR021087">
    <property type="entry name" value="Uncharacterised_PixA/AidA"/>
</dbReference>
<proteinExistence type="predicted"/>